<keyword evidence="4" id="KW-0449">Lipoprotein</keyword>
<reference evidence="5" key="1">
    <citation type="submission" date="2021-05" db="EMBL/GenBank/DDBJ databases">
        <authorList>
            <person name="Alioto T."/>
            <person name="Alioto T."/>
            <person name="Gomez Garrido J."/>
        </authorList>
    </citation>
    <scope>NUCLEOTIDE SEQUENCE</scope>
</reference>
<evidence type="ECO:0000313" key="5">
    <source>
        <dbReference type="EMBL" id="CAG6788211.1"/>
    </source>
</evidence>
<dbReference type="GO" id="GO:0005794">
    <property type="term" value="C:Golgi apparatus"/>
    <property type="evidence" value="ECO:0007669"/>
    <property type="project" value="TreeGrafter"/>
</dbReference>
<dbReference type="PANTHER" id="PTHR12895:SF9">
    <property type="entry name" value="DYMECLIN"/>
    <property type="match status" value="1"/>
</dbReference>
<protein>
    <recommendedName>
        <fullName evidence="2">Dymeclin</fullName>
    </recommendedName>
</protein>
<accession>A0A8D9BVH2</accession>
<dbReference type="InterPro" id="IPR019142">
    <property type="entry name" value="Dymeclin"/>
</dbReference>
<dbReference type="AlphaFoldDB" id="A0A8D9BVH2"/>
<dbReference type="PANTHER" id="PTHR12895">
    <property type="entry name" value="DYMECLIN"/>
    <property type="match status" value="1"/>
</dbReference>
<keyword evidence="3" id="KW-0519">Myristate</keyword>
<organism evidence="5">
    <name type="scientific">Cacopsylla melanoneura</name>
    <dbReference type="NCBI Taxonomy" id="428564"/>
    <lineage>
        <taxon>Eukaryota</taxon>
        <taxon>Metazoa</taxon>
        <taxon>Ecdysozoa</taxon>
        <taxon>Arthropoda</taxon>
        <taxon>Hexapoda</taxon>
        <taxon>Insecta</taxon>
        <taxon>Pterygota</taxon>
        <taxon>Neoptera</taxon>
        <taxon>Paraneoptera</taxon>
        <taxon>Hemiptera</taxon>
        <taxon>Sternorrhyncha</taxon>
        <taxon>Psylloidea</taxon>
        <taxon>Psyllidae</taxon>
        <taxon>Psyllinae</taxon>
        <taxon>Cacopsylla</taxon>
    </lineage>
</organism>
<dbReference type="GO" id="GO:0007030">
    <property type="term" value="P:Golgi organization"/>
    <property type="evidence" value="ECO:0007669"/>
    <property type="project" value="TreeGrafter"/>
</dbReference>
<proteinExistence type="inferred from homology"/>
<name>A0A8D9BVH2_9HEMI</name>
<dbReference type="EMBL" id="HBUF01658584">
    <property type="protein sequence ID" value="CAG6788211.1"/>
    <property type="molecule type" value="Transcribed_RNA"/>
</dbReference>
<sequence>MGNSASQYSDAFTTNDYLLRFGGELRIEPTDPFWDQFLTFMIQPPSSMKEDEELTDKIKTLCNSLVTNNPSTGNFAVLLHVFIDKAETLLSSKEKPSNSTILHVHNALFVIRSVTKYLVHNSKDNTIVKQFQPVLCFDQAELDTNDDGLLETYIFTLFRITTQLALDDSTYHIHLECLNSIMVLLSCQMFPPQYTKDIVIYRIIMELKDAPEFTNVLLKWFIEQPKAPQPSGSLILGLASGFWSMLTLSSGSDSPVSSLAQQSVLILLILSNHCVSPTFANPYRDALSNLQDNLNSLYTVLCSEVRNEETTLLLYHLLHRNNAFKIFVLSRSDMELLVLPILRTIYHATDTSCHHIYMSLIILLILTEDPFFNKTIHSTILKSVPWYTERLIPEISLGGLMILVTTRTVQYNILKMRDKYLHTNCLAALANMSSQFSNLHPYVCQRVIGLFEVLAKTHSRGGQEQVNAVEEALRIVLEVINSCIYNQLIHNINLVYTLLYKRQIFEPFKKHEAFQDIIQNIDLVITYFSAKLEKEEDQSVDVNQVQSKVNIWSMSFPKALLKTFPELKFKYVEEERPEEFFIPYVWSLVIRYAPLYWNSALYKVC</sequence>
<evidence type="ECO:0000256" key="1">
    <source>
        <dbReference type="ARBA" id="ARBA00010603"/>
    </source>
</evidence>
<evidence type="ECO:0000256" key="3">
    <source>
        <dbReference type="ARBA" id="ARBA00022707"/>
    </source>
</evidence>
<dbReference type="Pfam" id="PF09742">
    <property type="entry name" value="Dymeclin"/>
    <property type="match status" value="1"/>
</dbReference>
<evidence type="ECO:0000256" key="2">
    <source>
        <dbReference type="ARBA" id="ARBA00015736"/>
    </source>
</evidence>
<comment type="similarity">
    <text evidence="1">Belongs to the dymeclin family.</text>
</comment>
<evidence type="ECO:0000256" key="4">
    <source>
        <dbReference type="ARBA" id="ARBA00023288"/>
    </source>
</evidence>